<dbReference type="EMBL" id="PYGA01000019">
    <property type="protein sequence ID" value="PSK91779.1"/>
    <property type="molecule type" value="Genomic_DNA"/>
</dbReference>
<proteinExistence type="predicted"/>
<evidence type="ECO:0000313" key="3">
    <source>
        <dbReference type="EMBL" id="PSK91779.1"/>
    </source>
</evidence>
<comment type="caution">
    <text evidence="3">The sequence shown here is derived from an EMBL/GenBank/DDBJ whole genome shotgun (WGS) entry which is preliminary data.</text>
</comment>
<organism evidence="3 4">
    <name type="scientific">Murinocardiopsis flavida</name>
    <dbReference type="NCBI Taxonomy" id="645275"/>
    <lineage>
        <taxon>Bacteria</taxon>
        <taxon>Bacillati</taxon>
        <taxon>Actinomycetota</taxon>
        <taxon>Actinomycetes</taxon>
        <taxon>Streptosporangiales</taxon>
        <taxon>Nocardiopsidaceae</taxon>
        <taxon>Murinocardiopsis</taxon>
    </lineage>
</organism>
<feature type="transmembrane region" description="Helical" evidence="2">
    <location>
        <begin position="23"/>
        <end position="42"/>
    </location>
</feature>
<feature type="transmembrane region" description="Helical" evidence="2">
    <location>
        <begin position="221"/>
        <end position="244"/>
    </location>
</feature>
<protein>
    <submittedName>
        <fullName evidence="3">Uncharacterized protein</fullName>
    </submittedName>
</protein>
<evidence type="ECO:0000256" key="1">
    <source>
        <dbReference type="SAM" id="MobiDB-lite"/>
    </source>
</evidence>
<feature type="compositionally biased region" description="Polar residues" evidence="1">
    <location>
        <begin position="1"/>
        <end position="12"/>
    </location>
</feature>
<keyword evidence="2" id="KW-0812">Transmembrane</keyword>
<accession>A0A2P8D3M8</accession>
<feature type="transmembrane region" description="Helical" evidence="2">
    <location>
        <begin position="321"/>
        <end position="338"/>
    </location>
</feature>
<evidence type="ECO:0000256" key="2">
    <source>
        <dbReference type="SAM" id="Phobius"/>
    </source>
</evidence>
<sequence length="362" mass="36794">MDTDTRQPNTAGTGARPDAPAPAWARLAAPLAACWAAIYGAVRLYWAATGLPDFPPIGSDLVFFEGAGGVVLCGCAVLIAGVLSAPRLPRRATRVLILAGVPIAATLVAMCALLMLDIAGLLFGLGVSTALLPMGSRLGCLAVALLLTAALVAAHRRIRPVCAYCGRAPHAAEPEPGAVPRWAFAAAYLAAASFALRIAAEVAAVSGGAQGPLTAGAGGDLATLAAGSAFLAGAVMAGTVLPLAQVHRWGRVWPRWVLPLAGRAVPRWLVLGPGLVIGIGLVSYFGYAQVEMVAAAITGTGGFASFGGYGTAFFWTAVPAYLMWGAGLSVAAASYGIRTRPRCGHCGRGKRGMPESTGDHSE</sequence>
<keyword evidence="2" id="KW-0472">Membrane</keyword>
<feature type="transmembrane region" description="Helical" evidence="2">
    <location>
        <begin position="95"/>
        <end position="116"/>
    </location>
</feature>
<feature type="transmembrane region" description="Helical" evidence="2">
    <location>
        <begin position="62"/>
        <end position="83"/>
    </location>
</feature>
<dbReference type="Proteomes" id="UP000240542">
    <property type="component" value="Unassembled WGS sequence"/>
</dbReference>
<keyword evidence="4" id="KW-1185">Reference proteome</keyword>
<gene>
    <name evidence="3" type="ORF">CLV63_11960</name>
</gene>
<keyword evidence="2" id="KW-1133">Transmembrane helix</keyword>
<feature type="region of interest" description="Disordered" evidence="1">
    <location>
        <begin position="1"/>
        <end position="20"/>
    </location>
</feature>
<dbReference type="AlphaFoldDB" id="A0A2P8D3M8"/>
<dbReference type="RefSeq" id="WP_106585447.1">
    <property type="nucleotide sequence ID" value="NZ_PYGA01000019.1"/>
</dbReference>
<feature type="transmembrane region" description="Helical" evidence="2">
    <location>
        <begin position="292"/>
        <end position="315"/>
    </location>
</feature>
<evidence type="ECO:0000313" key="4">
    <source>
        <dbReference type="Proteomes" id="UP000240542"/>
    </source>
</evidence>
<feature type="transmembrane region" description="Helical" evidence="2">
    <location>
        <begin position="136"/>
        <end position="154"/>
    </location>
</feature>
<feature type="transmembrane region" description="Helical" evidence="2">
    <location>
        <begin position="264"/>
        <end position="285"/>
    </location>
</feature>
<dbReference type="OrthoDB" id="2717873at2"/>
<name>A0A2P8D3M8_9ACTN</name>
<reference evidence="3 4" key="1">
    <citation type="submission" date="2018-03" db="EMBL/GenBank/DDBJ databases">
        <title>Genomic Encyclopedia of Archaeal and Bacterial Type Strains, Phase II (KMG-II): from individual species to whole genera.</title>
        <authorList>
            <person name="Goeker M."/>
        </authorList>
    </citation>
    <scope>NUCLEOTIDE SEQUENCE [LARGE SCALE GENOMIC DNA]</scope>
    <source>
        <strain evidence="3 4">DSM 45312</strain>
    </source>
</reference>